<keyword evidence="5 12" id="KW-0813">Transport</keyword>
<evidence type="ECO:0000256" key="1">
    <source>
        <dbReference type="ARBA" id="ARBA00002841"/>
    </source>
</evidence>
<dbReference type="EMBL" id="CAWVOH010000001">
    <property type="protein sequence ID" value="CAK8054268.1"/>
    <property type="molecule type" value="Genomic_DNA"/>
</dbReference>
<dbReference type="Pfam" id="PF12849">
    <property type="entry name" value="PBP_like_2"/>
    <property type="match status" value="1"/>
</dbReference>
<keyword evidence="9" id="KW-0472">Membrane</keyword>
<dbReference type="InterPro" id="IPR050811">
    <property type="entry name" value="Phosphate_ABC_transporter"/>
</dbReference>
<dbReference type="CDD" id="cd13653">
    <property type="entry name" value="PBP2_phosphate_like_1"/>
    <property type="match status" value="1"/>
</dbReference>
<dbReference type="InterPro" id="IPR011862">
    <property type="entry name" value="Phos-bd"/>
</dbReference>
<proteinExistence type="inferred from homology"/>
<dbReference type="InterPro" id="IPR024370">
    <property type="entry name" value="PBP_domain"/>
</dbReference>
<dbReference type="Proteomes" id="UP001314241">
    <property type="component" value="Unassembled WGS sequence"/>
</dbReference>
<evidence type="ECO:0000256" key="10">
    <source>
        <dbReference type="ARBA" id="ARBA00023139"/>
    </source>
</evidence>
<comment type="function">
    <text evidence="12">Involved in the system for phosphate transport across the cytoplasmic membrane.</text>
</comment>
<evidence type="ECO:0000256" key="7">
    <source>
        <dbReference type="ARBA" id="ARBA00022592"/>
    </source>
</evidence>
<evidence type="ECO:0000256" key="2">
    <source>
        <dbReference type="ARBA" id="ARBA00004193"/>
    </source>
</evidence>
<dbReference type="NCBIfam" id="TIGR02136">
    <property type="entry name" value="ptsS_2"/>
    <property type="match status" value="1"/>
</dbReference>
<feature type="domain" description="PBP" evidence="13">
    <location>
        <begin position="33"/>
        <end position="261"/>
    </location>
</feature>
<evidence type="ECO:0000256" key="8">
    <source>
        <dbReference type="ARBA" id="ARBA00022729"/>
    </source>
</evidence>
<comment type="subunit">
    <text evidence="4 12">The complex is composed of two ATP-binding proteins (PstB), two transmembrane proteins (PstC and PstA) and a solute-binding protein (PstS).</text>
</comment>
<keyword evidence="6 12" id="KW-1003">Cell membrane</keyword>
<keyword evidence="7 12" id="KW-0592">Phosphate transport</keyword>
<name>A0ABP0EPX6_9LACO</name>
<accession>A0ABP0EPX6</accession>
<keyword evidence="15" id="KW-1185">Reference proteome</keyword>
<evidence type="ECO:0000256" key="12">
    <source>
        <dbReference type="RuleBase" id="RU367119"/>
    </source>
</evidence>
<evidence type="ECO:0000256" key="11">
    <source>
        <dbReference type="ARBA" id="ARBA00023288"/>
    </source>
</evidence>
<evidence type="ECO:0000256" key="4">
    <source>
        <dbReference type="ARBA" id="ARBA00011529"/>
    </source>
</evidence>
<reference evidence="14 15" key="1">
    <citation type="submission" date="2024-01" db="EMBL/GenBank/DDBJ databases">
        <authorList>
            <person name="Botero Cardona J."/>
        </authorList>
    </citation>
    <scope>NUCLEOTIDE SEQUENCE [LARGE SCALE GENOMIC DNA]</scope>
    <source>
        <strain evidence="14 15">LMG 33000</strain>
    </source>
</reference>
<evidence type="ECO:0000256" key="5">
    <source>
        <dbReference type="ARBA" id="ARBA00022448"/>
    </source>
</evidence>
<organism evidence="14 15">
    <name type="scientific">Eupransor demetentiae</name>
    <dbReference type="NCBI Taxonomy" id="3109584"/>
    <lineage>
        <taxon>Bacteria</taxon>
        <taxon>Bacillati</taxon>
        <taxon>Bacillota</taxon>
        <taxon>Bacilli</taxon>
        <taxon>Lactobacillales</taxon>
        <taxon>Lactobacillaceae</taxon>
        <taxon>Eupransor</taxon>
    </lineage>
</organism>
<comment type="caution">
    <text evidence="14">The sequence shown here is derived from an EMBL/GenBank/DDBJ whole genome shotgun (WGS) entry which is preliminary data.</text>
</comment>
<comment type="subcellular location">
    <subcellularLocation>
        <location evidence="2 12">Cell membrane</location>
        <topology evidence="2 12">Lipid-anchor</topology>
    </subcellularLocation>
</comment>
<dbReference type="PANTHER" id="PTHR30570">
    <property type="entry name" value="PERIPLASMIC PHOSPHATE BINDING COMPONENT OF PHOSPHATE ABC TRANSPORTER"/>
    <property type="match status" value="1"/>
</dbReference>
<dbReference type="Gene3D" id="3.40.190.10">
    <property type="entry name" value="Periplasmic binding protein-like II"/>
    <property type="match status" value="2"/>
</dbReference>
<dbReference type="PANTHER" id="PTHR30570:SF4">
    <property type="entry name" value="PHOSPHATE-BINDING PROTEIN PSTS 1"/>
    <property type="match status" value="1"/>
</dbReference>
<dbReference type="SUPFAM" id="SSF53850">
    <property type="entry name" value="Periplasmic binding protein-like II"/>
    <property type="match status" value="1"/>
</dbReference>
<evidence type="ECO:0000313" key="15">
    <source>
        <dbReference type="Proteomes" id="UP001314241"/>
    </source>
</evidence>
<protein>
    <recommendedName>
        <fullName evidence="12">Phosphate-binding protein</fullName>
    </recommendedName>
</protein>
<evidence type="ECO:0000256" key="3">
    <source>
        <dbReference type="ARBA" id="ARBA00008725"/>
    </source>
</evidence>
<sequence length="293" mass="31369">MKKSRRGSTTLMVICLAIIALLSLAYVNRDKSSSGTSITAVGSTALQPLVEAAGEEYAKANPGIFVNVQGGGTGTGLSQVAQGAVNLGNSDMFAEEKKGINSKDLVDHQVAVVGITPIINPQVGVKDLTLTQLSDIFTGKIKNWREVGGPDQEIVVINRASGSGTRAAFEKWAMDGKQSVEAQEQDSSGMVRSIVSTTPGAISYVAFAYQDKTVSTPKIDGVTPNDENVKNGKYKIWSYEHIYTLGKPQADVQKFLDYLNSKHIQGTLVKKLGYIPINDMQIKRSLSGKISAN</sequence>
<evidence type="ECO:0000259" key="13">
    <source>
        <dbReference type="Pfam" id="PF12849"/>
    </source>
</evidence>
<gene>
    <name evidence="14" type="ORF">R54876_GBNLAHCA_00830</name>
</gene>
<comment type="similarity">
    <text evidence="3 12">Belongs to the PstS family.</text>
</comment>
<evidence type="ECO:0000256" key="6">
    <source>
        <dbReference type="ARBA" id="ARBA00022475"/>
    </source>
</evidence>
<keyword evidence="11 12" id="KW-0449">Lipoprotein</keyword>
<keyword evidence="10 12" id="KW-0564">Palmitate</keyword>
<dbReference type="RefSeq" id="WP_349641804.1">
    <property type="nucleotide sequence ID" value="NZ_CAWVOH010000001.1"/>
</dbReference>
<comment type="function">
    <text evidence="1">Part of the ABC transporter complex PstSACB involved in phosphate import.</text>
</comment>
<evidence type="ECO:0000313" key="14">
    <source>
        <dbReference type="EMBL" id="CAK8054268.1"/>
    </source>
</evidence>
<evidence type="ECO:0000256" key="9">
    <source>
        <dbReference type="ARBA" id="ARBA00023136"/>
    </source>
</evidence>
<keyword evidence="8" id="KW-0732">Signal</keyword>